<sequence length="400" mass="41689">MPTSPPQRNAAPRPTALRALPWMLAATALLAGCQHLAVPLVYTTPALSAEPRQIQAGQSARLSWDAPLGSSLRMSGVTATPPGAVLVRPAQTTTYTLTGPAPSGADISASVTVEVEPADAPLARLRIGDQPAGGSIAPGFLGLAYDAAQLQRLMGTVDASHHQLLRNLQNYGGGPLAIRLDSKAPPQARKLFTDLPAGSVKLETAQGAGDCPAERVYAPKAGLRCTLGQGTETALATADRLLDYAQWGLAGVNLPGGIWNTANTPPSVEPRYYGMLFFAQFAGAQGQWLPTQLESTTRIKTWAVRDARSQTVRVAVINPDADTAGTVALQLPQGLRQAVVTRLTTADPLRLAGQTFDGSRDGRPVGTAYGEILDADSEGQLLLAMSANSAALLTLTPSAP</sequence>
<dbReference type="InterPro" id="IPR052974">
    <property type="entry name" value="GH79_Enzymes"/>
</dbReference>
<evidence type="ECO:0000313" key="2">
    <source>
        <dbReference type="Proteomes" id="UP001525968"/>
    </source>
</evidence>
<proteinExistence type="predicted"/>
<dbReference type="PANTHER" id="PTHR36183:SF2">
    <property type="entry name" value="BETA-GLUCURONIDASE C-TERMINAL DOMAIN-CONTAINING PROTEIN"/>
    <property type="match status" value="1"/>
</dbReference>
<dbReference type="Gene3D" id="2.60.40.1180">
    <property type="entry name" value="Golgi alpha-mannosidase II"/>
    <property type="match status" value="1"/>
</dbReference>
<evidence type="ECO:0000313" key="1">
    <source>
        <dbReference type="EMBL" id="MCT9810524.1"/>
    </source>
</evidence>
<accession>A0ABT2PJ74</accession>
<gene>
    <name evidence="1" type="ORF">N0K08_07760</name>
</gene>
<reference evidence="1 2" key="1">
    <citation type="submission" date="2022-09" db="EMBL/GenBank/DDBJ databases">
        <title>Draft genome of isolate Be4.</title>
        <authorList>
            <person name="Sanchez-Castro I."/>
            <person name="Martinez-Rodriguez P."/>
            <person name="Descostes M."/>
            <person name="Merroun M."/>
        </authorList>
    </citation>
    <scope>NUCLEOTIDE SEQUENCE [LARGE SCALE GENOMIC DNA]</scope>
    <source>
        <strain evidence="1 2">Be4</strain>
    </source>
</reference>
<dbReference type="InterPro" id="IPR013780">
    <property type="entry name" value="Glyco_hydro_b"/>
</dbReference>
<name>A0ABT2PJ74_9BURK</name>
<protein>
    <submittedName>
        <fullName evidence="1">Glycosyl hydrolase family 79 C-terminal domain-containing protein</fullName>
    </submittedName>
</protein>
<dbReference type="Proteomes" id="UP001525968">
    <property type="component" value="Unassembled WGS sequence"/>
</dbReference>
<dbReference type="EMBL" id="JAODYH010000003">
    <property type="protein sequence ID" value="MCT9810524.1"/>
    <property type="molecule type" value="Genomic_DNA"/>
</dbReference>
<dbReference type="RefSeq" id="WP_261499555.1">
    <property type="nucleotide sequence ID" value="NZ_JAODYH010000003.1"/>
</dbReference>
<comment type="caution">
    <text evidence="1">The sequence shown here is derived from an EMBL/GenBank/DDBJ whole genome shotgun (WGS) entry which is preliminary data.</text>
</comment>
<dbReference type="GO" id="GO:0016787">
    <property type="term" value="F:hydrolase activity"/>
    <property type="evidence" value="ECO:0007669"/>
    <property type="project" value="UniProtKB-KW"/>
</dbReference>
<keyword evidence="1" id="KW-0378">Hydrolase</keyword>
<keyword evidence="2" id="KW-1185">Reference proteome</keyword>
<dbReference type="PANTHER" id="PTHR36183">
    <property type="entry name" value="BETA-GLUCURONIDASE"/>
    <property type="match status" value="1"/>
</dbReference>
<organism evidence="1 2">
    <name type="scientific">Acidovorax bellezanensis</name>
    <dbReference type="NCBI Taxonomy" id="2976702"/>
    <lineage>
        <taxon>Bacteria</taxon>
        <taxon>Pseudomonadati</taxon>
        <taxon>Pseudomonadota</taxon>
        <taxon>Betaproteobacteria</taxon>
        <taxon>Burkholderiales</taxon>
        <taxon>Comamonadaceae</taxon>
        <taxon>Acidovorax</taxon>
    </lineage>
</organism>